<dbReference type="Proteomes" id="UP001362999">
    <property type="component" value="Unassembled WGS sequence"/>
</dbReference>
<gene>
    <name evidence="1" type="ORF">R3P38DRAFT_3266623</name>
</gene>
<proteinExistence type="predicted"/>
<sequence>MSAEPVQAADVEAAPQWAVDMLHKRSWQMYVTQISIHNGDQHIKDQNIWFTARMLNASAVRQNPPEPLAPLHVPQGRIPIPDIPPPPVAGAPSNLPPPYVSPEPSVPRFEYHEWFPKTLQDLRNLTVEKLAVLFETYGYGVPEGDVTEQREIFADFIGVDPYYL</sequence>
<dbReference type="AlphaFoldDB" id="A0AAW0BWW1"/>
<evidence type="ECO:0000313" key="2">
    <source>
        <dbReference type="Proteomes" id="UP001362999"/>
    </source>
</evidence>
<accession>A0AAW0BWW1</accession>
<evidence type="ECO:0008006" key="3">
    <source>
        <dbReference type="Google" id="ProtNLM"/>
    </source>
</evidence>
<organism evidence="1 2">
    <name type="scientific">Favolaschia claudopus</name>
    <dbReference type="NCBI Taxonomy" id="2862362"/>
    <lineage>
        <taxon>Eukaryota</taxon>
        <taxon>Fungi</taxon>
        <taxon>Dikarya</taxon>
        <taxon>Basidiomycota</taxon>
        <taxon>Agaricomycotina</taxon>
        <taxon>Agaricomycetes</taxon>
        <taxon>Agaricomycetidae</taxon>
        <taxon>Agaricales</taxon>
        <taxon>Marasmiineae</taxon>
        <taxon>Mycenaceae</taxon>
        <taxon>Favolaschia</taxon>
    </lineage>
</organism>
<reference evidence="1 2" key="1">
    <citation type="journal article" date="2024" name="J Genomics">
        <title>Draft genome sequencing and assembly of Favolaschia claudopus CIRM-BRFM 2984 isolated from oak limbs.</title>
        <authorList>
            <person name="Navarro D."/>
            <person name="Drula E."/>
            <person name="Chaduli D."/>
            <person name="Cazenave R."/>
            <person name="Ahrendt S."/>
            <person name="Wang J."/>
            <person name="Lipzen A."/>
            <person name="Daum C."/>
            <person name="Barry K."/>
            <person name="Grigoriev I.V."/>
            <person name="Favel A."/>
            <person name="Rosso M.N."/>
            <person name="Martin F."/>
        </authorList>
    </citation>
    <scope>NUCLEOTIDE SEQUENCE [LARGE SCALE GENOMIC DNA]</scope>
    <source>
        <strain evidence="1 2">CIRM-BRFM 2984</strain>
    </source>
</reference>
<comment type="caution">
    <text evidence="1">The sequence shown here is derived from an EMBL/GenBank/DDBJ whole genome shotgun (WGS) entry which is preliminary data.</text>
</comment>
<evidence type="ECO:0000313" key="1">
    <source>
        <dbReference type="EMBL" id="KAK7029784.1"/>
    </source>
</evidence>
<dbReference type="EMBL" id="JAWWNJ010000026">
    <property type="protein sequence ID" value="KAK7029784.1"/>
    <property type="molecule type" value="Genomic_DNA"/>
</dbReference>
<protein>
    <recommendedName>
        <fullName evidence="3">Acrosin</fullName>
    </recommendedName>
</protein>
<name>A0AAW0BWW1_9AGAR</name>
<keyword evidence="2" id="KW-1185">Reference proteome</keyword>